<keyword evidence="3" id="KW-1185">Reference proteome</keyword>
<protein>
    <submittedName>
        <fullName evidence="2">Chromosome partitioning protein</fullName>
    </submittedName>
</protein>
<name>A0ABS4QS58_9NOCA</name>
<dbReference type="InterPro" id="IPR027417">
    <property type="entry name" value="P-loop_NTPase"/>
</dbReference>
<reference evidence="2 3" key="1">
    <citation type="submission" date="2021-03" db="EMBL/GenBank/DDBJ databases">
        <title>Sequencing the genomes of 1000 actinobacteria strains.</title>
        <authorList>
            <person name="Klenk H.-P."/>
        </authorList>
    </citation>
    <scope>NUCLEOTIDE SEQUENCE [LARGE SCALE GENOMIC DNA]</scope>
    <source>
        <strain evidence="2 3">DSM 45516</strain>
    </source>
</reference>
<dbReference type="EMBL" id="JAGGMR010000002">
    <property type="protein sequence ID" value="MBP2194556.1"/>
    <property type="molecule type" value="Genomic_DNA"/>
</dbReference>
<dbReference type="Gene3D" id="3.40.50.300">
    <property type="entry name" value="P-loop containing nucleotide triphosphate hydrolases"/>
    <property type="match status" value="1"/>
</dbReference>
<gene>
    <name evidence="2" type="ORF">BJ987_007534</name>
</gene>
<dbReference type="Pfam" id="PF13614">
    <property type="entry name" value="AAA_31"/>
    <property type="match status" value="1"/>
</dbReference>
<dbReference type="Proteomes" id="UP001519325">
    <property type="component" value="Unassembled WGS sequence"/>
</dbReference>
<accession>A0ABS4QS58</accession>
<dbReference type="SUPFAM" id="SSF52540">
    <property type="entry name" value="P-loop containing nucleoside triphosphate hydrolases"/>
    <property type="match status" value="1"/>
</dbReference>
<sequence>MADAVVVAMANQKGGVGKSTCTLATARAASRYLGARVLVVDMDPQGNVSKTLVRELLPKDEVTLADAITPESDVALREVIVPTIWENVDLAPGGVRLSTADSKLNIAEFGRETALRRALEPVRGDYDLIIIDNPPTLLGQLLKNSLVAADAVVLVTEADEWSADGLALLGKNIAKAREHYNPQLRIIGTIMNKWRETRTGNEAATEIVEGMAKHFPGVPVWVEHKIPLWVGITDIKRGSAFDESKDARLRVLGETVFQPIAEQMLKAVA</sequence>
<dbReference type="PANTHER" id="PTHR13696">
    <property type="entry name" value="P-LOOP CONTAINING NUCLEOSIDE TRIPHOSPHATE HYDROLASE"/>
    <property type="match status" value="1"/>
</dbReference>
<proteinExistence type="predicted"/>
<evidence type="ECO:0000259" key="1">
    <source>
        <dbReference type="Pfam" id="PF13614"/>
    </source>
</evidence>
<comment type="caution">
    <text evidence="2">The sequence shown here is derived from an EMBL/GenBank/DDBJ whole genome shotgun (WGS) entry which is preliminary data.</text>
</comment>
<dbReference type="PANTHER" id="PTHR13696:SF99">
    <property type="entry name" value="COBYRINIC ACID AC-DIAMIDE SYNTHASE"/>
    <property type="match status" value="1"/>
</dbReference>
<evidence type="ECO:0000313" key="3">
    <source>
        <dbReference type="Proteomes" id="UP001519325"/>
    </source>
</evidence>
<dbReference type="RefSeq" id="WP_209899875.1">
    <property type="nucleotide sequence ID" value="NZ_JAGGMR010000002.1"/>
</dbReference>
<dbReference type="InterPro" id="IPR050678">
    <property type="entry name" value="DNA_Partitioning_ATPase"/>
</dbReference>
<organism evidence="2 3">
    <name type="scientific">Nocardia goodfellowii</name>
    <dbReference type="NCBI Taxonomy" id="882446"/>
    <lineage>
        <taxon>Bacteria</taxon>
        <taxon>Bacillati</taxon>
        <taxon>Actinomycetota</taxon>
        <taxon>Actinomycetes</taxon>
        <taxon>Mycobacteriales</taxon>
        <taxon>Nocardiaceae</taxon>
        <taxon>Nocardia</taxon>
    </lineage>
</organism>
<dbReference type="InterPro" id="IPR025669">
    <property type="entry name" value="AAA_dom"/>
</dbReference>
<feature type="domain" description="AAA" evidence="1">
    <location>
        <begin position="6"/>
        <end position="186"/>
    </location>
</feature>
<evidence type="ECO:0000313" key="2">
    <source>
        <dbReference type="EMBL" id="MBP2194556.1"/>
    </source>
</evidence>
<dbReference type="CDD" id="cd02042">
    <property type="entry name" value="ParAB_family"/>
    <property type="match status" value="1"/>
</dbReference>